<proteinExistence type="predicted"/>
<sequence length="408" mass="45194">MPSSEDVIDAFVAHLHDPNLVPTLERIEEAFEEEQTRIRLESAAAQVKHSTAIATRFAAGSGDLVLRPNCEDLERALQSLDNEKSNYLDNVRNEVESYIKNQSIKTCLGIIETLTVDGRNVPERYPFSSTSAWSKRFAAFTAGRDPAQPPQYKGNPLDSFLTEPVKDRIVDCTLQFYSEQQGHLVECLVDLLVAMPTFRNGIREQIQIHLSEVQPPIPPQQQAVLATTVTDDILGPIAASVFTINGNNAKDHVAVAKGAIRATLAKSIAEVVRDYLSRPEFREQIETLVSGAVYNTIIISMITAFVSLGVIATFSVSAWWLIAPPIVGFALATYKAVNIPGDLGRKVSEAIGKRLDESFRPYNEQILSNIFEDTIRNQLVRVGSDLLENNTVSENIKIRLQQQSFIEG</sequence>
<evidence type="ECO:0000256" key="1">
    <source>
        <dbReference type="SAM" id="Phobius"/>
    </source>
</evidence>
<protein>
    <submittedName>
        <fullName evidence="2">Transcriptional regulatory</fullName>
    </submittedName>
</protein>
<evidence type="ECO:0000313" key="3">
    <source>
        <dbReference type="Proteomes" id="UP000544331"/>
    </source>
</evidence>
<comment type="caution">
    <text evidence="2">The sequence shown here is derived from an EMBL/GenBank/DDBJ whole genome shotgun (WGS) entry which is preliminary data.</text>
</comment>
<feature type="transmembrane region" description="Helical" evidence="1">
    <location>
        <begin position="318"/>
        <end position="337"/>
    </location>
</feature>
<keyword evidence="1" id="KW-0812">Transmembrane</keyword>
<name>A0A8H5Y0L4_9HYPO</name>
<evidence type="ECO:0000313" key="2">
    <source>
        <dbReference type="EMBL" id="KAF5703628.1"/>
    </source>
</evidence>
<dbReference type="OrthoDB" id="5377214at2759"/>
<accession>A0A8H5Y0L4</accession>
<dbReference type="AlphaFoldDB" id="A0A8H5Y0L4"/>
<feature type="transmembrane region" description="Helical" evidence="1">
    <location>
        <begin position="292"/>
        <end position="312"/>
    </location>
</feature>
<organism evidence="2 3">
    <name type="scientific">Fusarium mundagurra</name>
    <dbReference type="NCBI Taxonomy" id="1567541"/>
    <lineage>
        <taxon>Eukaryota</taxon>
        <taxon>Fungi</taxon>
        <taxon>Dikarya</taxon>
        <taxon>Ascomycota</taxon>
        <taxon>Pezizomycotina</taxon>
        <taxon>Sordariomycetes</taxon>
        <taxon>Hypocreomycetidae</taxon>
        <taxon>Hypocreales</taxon>
        <taxon>Nectriaceae</taxon>
        <taxon>Fusarium</taxon>
        <taxon>Fusarium fujikuroi species complex</taxon>
    </lineage>
</organism>
<dbReference type="Proteomes" id="UP000544331">
    <property type="component" value="Unassembled WGS sequence"/>
</dbReference>
<dbReference type="EMBL" id="JAAOAN010000550">
    <property type="protein sequence ID" value="KAF5703628.1"/>
    <property type="molecule type" value="Genomic_DNA"/>
</dbReference>
<keyword evidence="1" id="KW-1133">Transmembrane helix</keyword>
<keyword evidence="3" id="KW-1185">Reference proteome</keyword>
<gene>
    <name evidence="2" type="ORF">FMUND_12921</name>
</gene>
<reference evidence="2 3" key="1">
    <citation type="submission" date="2020-05" db="EMBL/GenBank/DDBJ databases">
        <title>Identification and distribution of gene clusters putatively required for synthesis of sphingolipid metabolism inhibitors in phylogenetically diverse species of the filamentous fungus Fusarium.</title>
        <authorList>
            <person name="Kim H.-S."/>
            <person name="Busman M."/>
            <person name="Brown D.W."/>
            <person name="Divon H."/>
            <person name="Uhlig S."/>
            <person name="Proctor R.H."/>
        </authorList>
    </citation>
    <scope>NUCLEOTIDE SEQUENCE [LARGE SCALE GENOMIC DNA]</scope>
    <source>
        <strain evidence="2 3">NRRL 66235</strain>
    </source>
</reference>
<keyword evidence="1" id="KW-0472">Membrane</keyword>